<feature type="region of interest" description="Disordered" evidence="2">
    <location>
        <begin position="106"/>
        <end position="145"/>
    </location>
</feature>
<organism evidence="3 4">
    <name type="scientific">Paraglaciecola psychrophila 170</name>
    <dbReference type="NCBI Taxonomy" id="1129794"/>
    <lineage>
        <taxon>Bacteria</taxon>
        <taxon>Pseudomonadati</taxon>
        <taxon>Pseudomonadota</taxon>
        <taxon>Gammaproteobacteria</taxon>
        <taxon>Alteromonadales</taxon>
        <taxon>Alteromonadaceae</taxon>
        <taxon>Paraglaciecola</taxon>
    </lineage>
</organism>
<dbReference type="EMBL" id="CP003837">
    <property type="protein sequence ID" value="AGH47172.1"/>
    <property type="molecule type" value="Genomic_DNA"/>
</dbReference>
<sequence length="145" mass="16060">MDLLVGLLLLAVGGIIGFFVAKYVNKDNQRSTDKAESEQTIQELMNQQAAEHIKETKQIAENLNAQSAILKQQIDAYEQLLISQKAGPERSSLSYFGEHTTAYLRNKSTKPTREKLNADIQPLDFSSQSSGLFSGTKEVPAKESK</sequence>
<evidence type="ECO:0008006" key="5">
    <source>
        <dbReference type="Google" id="ProtNLM"/>
    </source>
</evidence>
<protein>
    <recommendedName>
        <fullName evidence="5">DUF1043 domain-containing protein</fullName>
    </recommendedName>
</protein>
<dbReference type="InterPro" id="IPR009386">
    <property type="entry name" value="ZapG-like"/>
</dbReference>
<proteinExistence type="predicted"/>
<dbReference type="Proteomes" id="UP000011864">
    <property type="component" value="Chromosome"/>
</dbReference>
<keyword evidence="1" id="KW-0175">Coiled coil</keyword>
<dbReference type="AlphaFoldDB" id="K7AAR6"/>
<evidence type="ECO:0000313" key="4">
    <source>
        <dbReference type="Proteomes" id="UP000011864"/>
    </source>
</evidence>
<dbReference type="eggNOG" id="COG3105">
    <property type="taxonomic scope" value="Bacteria"/>
</dbReference>
<feature type="compositionally biased region" description="Polar residues" evidence="2">
    <location>
        <begin position="124"/>
        <end position="133"/>
    </location>
</feature>
<evidence type="ECO:0000256" key="2">
    <source>
        <dbReference type="SAM" id="MobiDB-lite"/>
    </source>
</evidence>
<dbReference type="KEGG" id="gps:C427_5073"/>
<gene>
    <name evidence="3" type="ORF">C427_5073</name>
</gene>
<name>K7AAR6_9ALTE</name>
<evidence type="ECO:0000313" key="3">
    <source>
        <dbReference type="EMBL" id="AGH47172.1"/>
    </source>
</evidence>
<accession>K7AAR6</accession>
<evidence type="ECO:0000256" key="1">
    <source>
        <dbReference type="SAM" id="Coils"/>
    </source>
</evidence>
<reference evidence="3 4" key="1">
    <citation type="journal article" date="2013" name="Genome Announc.">
        <title>Complete Genome Sequence of Glaciecola psychrophila Strain 170T.</title>
        <authorList>
            <person name="Yin J."/>
            <person name="Chen J."/>
            <person name="Liu G."/>
            <person name="Yu Y."/>
            <person name="Song L."/>
            <person name="Wang X."/>
            <person name="Qu X."/>
        </authorList>
    </citation>
    <scope>NUCLEOTIDE SEQUENCE [LARGE SCALE GENOMIC DNA]</scope>
    <source>
        <strain evidence="3 4">170</strain>
    </source>
</reference>
<dbReference type="OrthoDB" id="6385810at2"/>
<dbReference type="STRING" id="1129794.C427_5073"/>
<feature type="coiled-coil region" evidence="1">
    <location>
        <begin position="46"/>
        <end position="80"/>
    </location>
</feature>
<dbReference type="Pfam" id="PF06295">
    <property type="entry name" value="ZapG-like"/>
    <property type="match status" value="1"/>
</dbReference>
<dbReference type="RefSeq" id="WP_007641396.1">
    <property type="nucleotide sequence ID" value="NC_020514.1"/>
</dbReference>
<dbReference type="HOGENOM" id="CLU_1774768_0_0_6"/>
<keyword evidence="4" id="KW-1185">Reference proteome</keyword>
<dbReference type="PATRIC" id="fig|1129794.4.peg.5059"/>